<feature type="domain" description="Card1 endonuclease" evidence="2">
    <location>
        <begin position="210"/>
        <end position="282"/>
    </location>
</feature>
<dbReference type="GO" id="GO:0003676">
    <property type="term" value="F:nucleic acid binding"/>
    <property type="evidence" value="ECO:0007669"/>
    <property type="project" value="InterPro"/>
</dbReference>
<dbReference type="SUPFAM" id="SSF52980">
    <property type="entry name" value="Restriction endonuclease-like"/>
    <property type="match status" value="1"/>
</dbReference>
<sequence length="338" mass="38360">MSIYRCNSCGFIAEVVPIDGSATHCGRCAKPVTVYGTVFFIERILQRYAESLREVKKLKDTLANFDQQSGSDGEPRSTATKDNSPEAAALDHTFLPTEEQHFPLHLWFKSRQFDVRFQYDNVDLSGYFDEAANQIVEHEHLLADVIGKIGWSYRKNHSGINIDLNKMAQKDVGAITKICRSWYDGALLSKYFYQKNEKVLRLGLQTATPARLFFTGGWLEWFALSTVLKLQDTFQKTPISVARGAKVQFPNEDLFELDVVALFEKQLFVIECKSGEFRSEINRLSRLQKRLGLDGRFFVICSPQLDEAQAKSMTAMYGISFVNLQMLAPHIQRTLAAG</sequence>
<evidence type="ECO:0000256" key="1">
    <source>
        <dbReference type="SAM" id="Coils"/>
    </source>
</evidence>
<dbReference type="Gene3D" id="3.40.1350.10">
    <property type="match status" value="1"/>
</dbReference>
<protein>
    <submittedName>
        <fullName evidence="3">DUF1887 family protein</fullName>
    </submittedName>
</protein>
<dbReference type="InterPro" id="IPR011856">
    <property type="entry name" value="tRNA_endonuc-like_dom_sf"/>
</dbReference>
<dbReference type="Proteomes" id="UP000308917">
    <property type="component" value="Unassembled WGS sequence"/>
</dbReference>
<dbReference type="AlphaFoldDB" id="A0A4S8FAV6"/>
<keyword evidence="4" id="KW-1185">Reference proteome</keyword>
<dbReference type="Pfam" id="PF09002">
    <property type="entry name" value="Card1_endonuc"/>
    <property type="match status" value="1"/>
</dbReference>
<reference evidence="3 4" key="1">
    <citation type="journal article" date="2015" name="Antonie Van Leeuwenhoek">
        <title>Lampropedia puyangensis sp. nov., isolated from symptomatic bark of Populus ? euramericana canker and emended description of Lampropedia hyalina (Ehrenberg 1832) Lee et al. 2004.</title>
        <authorList>
            <person name="Li Y."/>
            <person name="Wang T."/>
            <person name="Piao C.G."/>
            <person name="Wang L.F."/>
            <person name="Tian G.Z."/>
            <person name="Zhu T.H."/>
            <person name="Guo M.W."/>
        </authorList>
    </citation>
    <scope>NUCLEOTIDE SEQUENCE [LARGE SCALE GENOMIC DNA]</scope>
    <source>
        <strain evidence="3 4">2-bin</strain>
    </source>
</reference>
<evidence type="ECO:0000259" key="2">
    <source>
        <dbReference type="Pfam" id="PF09002"/>
    </source>
</evidence>
<dbReference type="InterPro" id="IPR015093">
    <property type="entry name" value="Card1_endonucl_dom"/>
</dbReference>
<dbReference type="EMBL" id="STFG01000003">
    <property type="protein sequence ID" value="THU03985.1"/>
    <property type="molecule type" value="Genomic_DNA"/>
</dbReference>
<comment type="caution">
    <text evidence="3">The sequence shown here is derived from an EMBL/GenBank/DDBJ whole genome shotgun (WGS) entry which is preliminary data.</text>
</comment>
<evidence type="ECO:0000313" key="3">
    <source>
        <dbReference type="EMBL" id="THU03985.1"/>
    </source>
</evidence>
<feature type="coiled-coil region" evidence="1">
    <location>
        <begin position="41"/>
        <end position="68"/>
    </location>
</feature>
<organism evidence="3 4">
    <name type="scientific">Lampropedia puyangensis</name>
    <dbReference type="NCBI Taxonomy" id="1330072"/>
    <lineage>
        <taxon>Bacteria</taxon>
        <taxon>Pseudomonadati</taxon>
        <taxon>Pseudomonadota</taxon>
        <taxon>Betaproteobacteria</taxon>
        <taxon>Burkholderiales</taxon>
        <taxon>Comamonadaceae</taxon>
        <taxon>Lampropedia</taxon>
    </lineage>
</organism>
<dbReference type="InterPro" id="IPR011335">
    <property type="entry name" value="Restrct_endonuc-II-like"/>
</dbReference>
<accession>A0A4S8FAV6</accession>
<proteinExistence type="predicted"/>
<keyword evidence="1" id="KW-0175">Coiled coil</keyword>
<gene>
    <name evidence="3" type="ORF">E9531_04450</name>
</gene>
<name>A0A4S8FAV6_9BURK</name>
<evidence type="ECO:0000313" key="4">
    <source>
        <dbReference type="Proteomes" id="UP000308917"/>
    </source>
</evidence>